<dbReference type="InterPro" id="IPR029044">
    <property type="entry name" value="Nucleotide-diphossugar_trans"/>
</dbReference>
<dbReference type="GO" id="GO:0016757">
    <property type="term" value="F:glycosyltransferase activity"/>
    <property type="evidence" value="ECO:0007669"/>
    <property type="project" value="UniProtKB-KW"/>
</dbReference>
<name>A0ABW5IPD5_9BACT</name>
<dbReference type="InterPro" id="IPR001173">
    <property type="entry name" value="Glyco_trans_2-like"/>
</dbReference>
<evidence type="ECO:0000313" key="4">
    <source>
        <dbReference type="Proteomes" id="UP001597544"/>
    </source>
</evidence>
<dbReference type="InterPro" id="IPR050834">
    <property type="entry name" value="Glycosyltransf_2"/>
</dbReference>
<feature type="domain" description="Glycosyltransferase 2-like" evidence="1">
    <location>
        <begin position="14"/>
        <end position="139"/>
    </location>
</feature>
<dbReference type="Pfam" id="PF00535">
    <property type="entry name" value="Glycos_transf_2"/>
    <property type="match status" value="1"/>
</dbReference>
<keyword evidence="3" id="KW-0328">Glycosyltransferase</keyword>
<accession>A0ABW5IPD5</accession>
<dbReference type="EMBL" id="JBHULU010000021">
    <property type="protein sequence ID" value="MFD2515168.1"/>
    <property type="molecule type" value="Genomic_DNA"/>
</dbReference>
<feature type="domain" description="Methyltransferase type 11" evidence="2">
    <location>
        <begin position="404"/>
        <end position="454"/>
    </location>
</feature>
<dbReference type="Gene3D" id="3.40.50.150">
    <property type="entry name" value="Vaccinia Virus protein VP39"/>
    <property type="match status" value="1"/>
</dbReference>
<dbReference type="InterPro" id="IPR029063">
    <property type="entry name" value="SAM-dependent_MTases_sf"/>
</dbReference>
<sequence>MSINNHIGSNPLVSVIIPCFNHGMYLHKAIESVLRQTYPSTEIIVVDDGSMDNTKAVANQYPGVKYIYQQNQGLSAARNTGAKHSSGDFLVFLDADDWLYPRGIEINVSYLVKNQDAAFVSGLYDAVYVEENAIREGKHEVNSDHYKRLLQCNYIGMIAAVIFRQWVFKEFSYDTSLRNCEDYDLYLRVARKYPVFHHQNKIAAYRLHSSNMSANIPSMLKGALRVLKRQKDQLRSKEEKQAYEAGEVIWKKYYSRELYETLRQKRKAASGEELQMLMRYRPKYFLRYTMKNKKAIIKSGIKDLTPAFGLKLLNKVGLQNHYVPPVGKVDLGDFNQVKPFSKEFGYDRGGPVDRYYIENFLREESGSITGRVLEIGDNSYTMQFGNGRVTHSDILHVDESNPSATFVGDISNAPHLPDNAFDCIILTQTLHLIYDFKGALHTCHRILKSGGNLLLTVPGITPIDHGEWKETWYWSFTDKAMQKLVAETFPDGTSEINTHGNVFAATAFLYGMGLAEVSKEKLDYNDPHYQVIVSVKAQKAVTP</sequence>
<evidence type="ECO:0000259" key="2">
    <source>
        <dbReference type="Pfam" id="PF08241"/>
    </source>
</evidence>
<dbReference type="InterPro" id="IPR013216">
    <property type="entry name" value="Methyltransf_11"/>
</dbReference>
<dbReference type="RefSeq" id="WP_377509345.1">
    <property type="nucleotide sequence ID" value="NZ_JBHULU010000021.1"/>
</dbReference>
<dbReference type="Pfam" id="PF08241">
    <property type="entry name" value="Methyltransf_11"/>
    <property type="match status" value="1"/>
</dbReference>
<dbReference type="Proteomes" id="UP001597544">
    <property type="component" value="Unassembled WGS sequence"/>
</dbReference>
<proteinExistence type="predicted"/>
<evidence type="ECO:0000313" key="3">
    <source>
        <dbReference type="EMBL" id="MFD2515168.1"/>
    </source>
</evidence>
<comment type="caution">
    <text evidence="3">The sequence shown here is derived from an EMBL/GenBank/DDBJ whole genome shotgun (WGS) entry which is preliminary data.</text>
</comment>
<organism evidence="3 4">
    <name type="scientific">Pontibacter locisalis</name>
    <dbReference type="NCBI Taxonomy" id="1719035"/>
    <lineage>
        <taxon>Bacteria</taxon>
        <taxon>Pseudomonadati</taxon>
        <taxon>Bacteroidota</taxon>
        <taxon>Cytophagia</taxon>
        <taxon>Cytophagales</taxon>
        <taxon>Hymenobacteraceae</taxon>
        <taxon>Pontibacter</taxon>
    </lineage>
</organism>
<keyword evidence="4" id="KW-1185">Reference proteome</keyword>
<reference evidence="4" key="1">
    <citation type="journal article" date="2019" name="Int. J. Syst. Evol. Microbiol.">
        <title>The Global Catalogue of Microorganisms (GCM) 10K type strain sequencing project: providing services to taxonomists for standard genome sequencing and annotation.</title>
        <authorList>
            <consortium name="The Broad Institute Genomics Platform"/>
            <consortium name="The Broad Institute Genome Sequencing Center for Infectious Disease"/>
            <person name="Wu L."/>
            <person name="Ma J."/>
        </authorList>
    </citation>
    <scope>NUCLEOTIDE SEQUENCE [LARGE SCALE GENOMIC DNA]</scope>
    <source>
        <strain evidence="4">KCTC 42498</strain>
    </source>
</reference>
<evidence type="ECO:0000259" key="1">
    <source>
        <dbReference type="Pfam" id="PF00535"/>
    </source>
</evidence>
<dbReference type="PANTHER" id="PTHR43685">
    <property type="entry name" value="GLYCOSYLTRANSFERASE"/>
    <property type="match status" value="1"/>
</dbReference>
<keyword evidence="3" id="KW-0808">Transferase</keyword>
<dbReference type="Gene3D" id="3.90.550.10">
    <property type="entry name" value="Spore Coat Polysaccharide Biosynthesis Protein SpsA, Chain A"/>
    <property type="match status" value="1"/>
</dbReference>
<dbReference type="SUPFAM" id="SSF53335">
    <property type="entry name" value="S-adenosyl-L-methionine-dependent methyltransferases"/>
    <property type="match status" value="1"/>
</dbReference>
<gene>
    <name evidence="3" type="ORF">ACFSRY_14945</name>
</gene>
<protein>
    <submittedName>
        <fullName evidence="3">Glycosyltransferase</fullName>
        <ecNumber evidence="3">2.4.-.-</ecNumber>
    </submittedName>
</protein>
<dbReference type="SUPFAM" id="SSF53448">
    <property type="entry name" value="Nucleotide-diphospho-sugar transferases"/>
    <property type="match status" value="1"/>
</dbReference>
<dbReference type="EC" id="2.4.-.-" evidence="3"/>
<dbReference type="CDD" id="cd02440">
    <property type="entry name" value="AdoMet_MTases"/>
    <property type="match status" value="1"/>
</dbReference>
<dbReference type="PANTHER" id="PTHR43685:SF11">
    <property type="entry name" value="GLYCOSYLTRANSFERASE TAGX-RELATED"/>
    <property type="match status" value="1"/>
</dbReference>